<dbReference type="Pfam" id="PF05618">
    <property type="entry name" value="Zn_protease"/>
    <property type="match status" value="1"/>
</dbReference>
<keyword evidence="1" id="KW-0732">Signal</keyword>
<keyword evidence="4" id="KW-1185">Reference proteome</keyword>
<feature type="signal peptide" evidence="1">
    <location>
        <begin position="1"/>
        <end position="21"/>
    </location>
</feature>
<dbReference type="Proteomes" id="UP000295673">
    <property type="component" value="Unassembled WGS sequence"/>
</dbReference>
<proteinExistence type="predicted"/>
<feature type="domain" description="Retropepsin-like aspartic endopeptidase" evidence="2">
    <location>
        <begin position="41"/>
        <end position="173"/>
    </location>
</feature>
<dbReference type="InterPro" id="IPR008503">
    <property type="entry name" value="Asp_endopeptidase"/>
</dbReference>
<dbReference type="EMBL" id="SMGR01000001">
    <property type="protein sequence ID" value="TCL08770.1"/>
    <property type="molecule type" value="Genomic_DNA"/>
</dbReference>
<dbReference type="SUPFAM" id="SSF50630">
    <property type="entry name" value="Acid proteases"/>
    <property type="match status" value="1"/>
</dbReference>
<reference evidence="3 4" key="1">
    <citation type="submission" date="2019-03" db="EMBL/GenBank/DDBJ databases">
        <title>Genomic Encyclopedia of Archaeal and Bacterial Type Strains, Phase II (KMG-II): from individual species to whole genera.</title>
        <authorList>
            <person name="Goeker M."/>
        </authorList>
    </citation>
    <scope>NUCLEOTIDE SEQUENCE [LARGE SCALE GENOMIC DNA]</scope>
    <source>
        <strain evidence="3 4">DSM 26433</strain>
    </source>
</reference>
<dbReference type="AlphaFoldDB" id="A0A4V2Q3W4"/>
<evidence type="ECO:0000256" key="1">
    <source>
        <dbReference type="SAM" id="SignalP"/>
    </source>
</evidence>
<sequence length="181" mass="20394">MARLVFLLVIGLLFHAPQGVADEVPKVVRLEDKLEVGDLLVIGEAEMFSLPELDSVWPARIDSGATTTSLHAVDIEEFERDGKPWVRFVARNEELDKSIEMERPVVRVAFITRRGGEPDQRRPVVEMALQVGPLVQTVEVNLTDRTDFTFPLLIGRNFLSGVTLIDVSRAYLHGTKEEMER</sequence>
<dbReference type="InterPro" id="IPR021109">
    <property type="entry name" value="Peptidase_aspartic_dom_sf"/>
</dbReference>
<evidence type="ECO:0000313" key="4">
    <source>
        <dbReference type="Proteomes" id="UP000295673"/>
    </source>
</evidence>
<accession>A0A4V2Q3W4</accession>
<comment type="caution">
    <text evidence="3">The sequence shown here is derived from an EMBL/GenBank/DDBJ whole genome shotgun (WGS) entry which is preliminary data.</text>
</comment>
<dbReference type="RefSeq" id="WP_132858869.1">
    <property type="nucleotide sequence ID" value="NZ_SMGR01000001.1"/>
</dbReference>
<feature type="chain" id="PRO_5020192043" description="Retropepsin-like aspartic endopeptidase domain-containing protein" evidence="1">
    <location>
        <begin position="22"/>
        <end position="181"/>
    </location>
</feature>
<dbReference type="OrthoDB" id="9782977at2"/>
<dbReference type="Gene3D" id="2.40.70.10">
    <property type="entry name" value="Acid Proteases"/>
    <property type="match status" value="1"/>
</dbReference>
<dbReference type="PANTHER" id="PTHR38037">
    <property type="entry name" value="ZN_PROTEASE DOMAIN-CONTAINING PROTEIN"/>
    <property type="match status" value="1"/>
</dbReference>
<evidence type="ECO:0000259" key="2">
    <source>
        <dbReference type="Pfam" id="PF05618"/>
    </source>
</evidence>
<dbReference type="PANTHER" id="PTHR38037:SF2">
    <property type="entry name" value="ATP-DEPENDENT ZINC PROTEASE DOMAIN-CONTAINING PROTEIN-RELATED"/>
    <property type="match status" value="1"/>
</dbReference>
<gene>
    <name evidence="3" type="ORF">BXY66_0808</name>
</gene>
<organism evidence="3 4">
    <name type="scientific">Shimia isoporae</name>
    <dbReference type="NCBI Taxonomy" id="647720"/>
    <lineage>
        <taxon>Bacteria</taxon>
        <taxon>Pseudomonadati</taxon>
        <taxon>Pseudomonadota</taxon>
        <taxon>Alphaproteobacteria</taxon>
        <taxon>Rhodobacterales</taxon>
        <taxon>Roseobacteraceae</taxon>
    </lineage>
</organism>
<evidence type="ECO:0000313" key="3">
    <source>
        <dbReference type="EMBL" id="TCL08770.1"/>
    </source>
</evidence>
<name>A0A4V2Q3W4_9RHOB</name>
<protein>
    <recommendedName>
        <fullName evidence="2">Retropepsin-like aspartic endopeptidase domain-containing protein</fullName>
    </recommendedName>
</protein>